<evidence type="ECO:0000313" key="8">
    <source>
        <dbReference type="Proteomes" id="UP000095085"/>
    </source>
</evidence>
<dbReference type="PROSITE" id="PS51294">
    <property type="entry name" value="HTH_MYB"/>
    <property type="match status" value="2"/>
</dbReference>
<dbReference type="Gene3D" id="1.10.10.60">
    <property type="entry name" value="Homeodomain-like"/>
    <property type="match status" value="2"/>
</dbReference>
<dbReference type="RefSeq" id="XP_020076499.1">
    <property type="nucleotide sequence ID" value="XM_020223244.1"/>
</dbReference>
<reference evidence="8" key="1">
    <citation type="submission" date="2016-05" db="EMBL/GenBank/DDBJ databases">
        <title>Comparative genomics of biotechnologically important yeasts.</title>
        <authorList>
            <consortium name="DOE Joint Genome Institute"/>
            <person name="Riley R."/>
            <person name="Haridas S."/>
            <person name="Wolfe K.H."/>
            <person name="Lopes M.R."/>
            <person name="Hittinger C.T."/>
            <person name="Goker M."/>
            <person name="Salamov A."/>
            <person name="Wisecaver J."/>
            <person name="Long T.M."/>
            <person name="Aerts A.L."/>
            <person name="Barry K."/>
            <person name="Choi C."/>
            <person name="Clum A."/>
            <person name="Coughlan A.Y."/>
            <person name="Deshpande S."/>
            <person name="Douglass A.P."/>
            <person name="Hanson S.J."/>
            <person name="Klenk H.-P."/>
            <person name="Labutti K."/>
            <person name="Lapidus A."/>
            <person name="Lindquist E."/>
            <person name="Lipzen A."/>
            <person name="Meier-Kolthoff J.P."/>
            <person name="Ohm R.A."/>
            <person name="Otillar R.P."/>
            <person name="Pangilinan J."/>
            <person name="Peng Y."/>
            <person name="Rokas A."/>
            <person name="Rosa C.A."/>
            <person name="Scheuner C."/>
            <person name="Sibirny A.A."/>
            <person name="Slot J.C."/>
            <person name="Stielow J.B."/>
            <person name="Sun H."/>
            <person name="Kurtzman C.P."/>
            <person name="Blackwell M."/>
            <person name="Grigoriev I.V."/>
            <person name="Jeffries T.W."/>
        </authorList>
    </citation>
    <scope>NUCLEOTIDE SEQUENCE [LARGE SCALE GENOMIC DNA]</scope>
    <source>
        <strain evidence="8">NRRL Y-1933</strain>
    </source>
</reference>
<evidence type="ECO:0000256" key="3">
    <source>
        <dbReference type="ARBA" id="ARBA00023242"/>
    </source>
</evidence>
<keyword evidence="2" id="KW-0238">DNA-binding</keyword>
<dbReference type="SUPFAM" id="SSF46689">
    <property type="entry name" value="Homeodomain-like"/>
    <property type="match status" value="2"/>
</dbReference>
<evidence type="ECO:0000256" key="4">
    <source>
        <dbReference type="SAM" id="MobiDB-lite"/>
    </source>
</evidence>
<evidence type="ECO:0000313" key="7">
    <source>
        <dbReference type="EMBL" id="ODV67432.1"/>
    </source>
</evidence>
<evidence type="ECO:0000256" key="2">
    <source>
        <dbReference type="ARBA" id="ARBA00023125"/>
    </source>
</evidence>
<dbReference type="GO" id="GO:0005634">
    <property type="term" value="C:nucleus"/>
    <property type="evidence" value="ECO:0007669"/>
    <property type="project" value="UniProtKB-SubCell"/>
</dbReference>
<dbReference type="PANTHER" id="PTHR46380">
    <property type="entry name" value="CYCLIN-D-BINDING MYB-LIKE TRANSCRIPTION FACTOR 1"/>
    <property type="match status" value="1"/>
</dbReference>
<feature type="domain" description="Myb-like" evidence="5">
    <location>
        <begin position="452"/>
        <end position="512"/>
    </location>
</feature>
<dbReference type="GO" id="GO:0000976">
    <property type="term" value="F:transcription cis-regulatory region binding"/>
    <property type="evidence" value="ECO:0007669"/>
    <property type="project" value="TreeGrafter"/>
</dbReference>
<evidence type="ECO:0000259" key="5">
    <source>
        <dbReference type="PROSITE" id="PS50090"/>
    </source>
</evidence>
<keyword evidence="3" id="KW-0539">Nucleus</keyword>
<dbReference type="AlphaFoldDB" id="A0A1E4RJH9"/>
<feature type="domain" description="HTH myb-type" evidence="6">
    <location>
        <begin position="400"/>
        <end position="453"/>
    </location>
</feature>
<proteinExistence type="predicted"/>
<dbReference type="PROSITE" id="PS50090">
    <property type="entry name" value="MYB_LIKE"/>
    <property type="match status" value="2"/>
</dbReference>
<dbReference type="SMART" id="SM00717">
    <property type="entry name" value="SANT"/>
    <property type="match status" value="3"/>
</dbReference>
<feature type="domain" description="HTH myb-type" evidence="6">
    <location>
        <begin position="485"/>
        <end position="516"/>
    </location>
</feature>
<evidence type="ECO:0000259" key="6">
    <source>
        <dbReference type="PROSITE" id="PS51294"/>
    </source>
</evidence>
<dbReference type="PANTHER" id="PTHR46380:SF2">
    <property type="entry name" value="CYCLIN-D-BINDING MYB-LIKE TRANSCRIPTION FACTOR 1"/>
    <property type="match status" value="1"/>
</dbReference>
<dbReference type="Proteomes" id="UP000095085">
    <property type="component" value="Unassembled WGS sequence"/>
</dbReference>
<organism evidence="7 8">
    <name type="scientific">Hyphopichia burtonii NRRL Y-1933</name>
    <dbReference type="NCBI Taxonomy" id="984485"/>
    <lineage>
        <taxon>Eukaryota</taxon>
        <taxon>Fungi</taxon>
        <taxon>Dikarya</taxon>
        <taxon>Ascomycota</taxon>
        <taxon>Saccharomycotina</taxon>
        <taxon>Pichiomycetes</taxon>
        <taxon>Debaryomycetaceae</taxon>
        <taxon>Hyphopichia</taxon>
    </lineage>
</organism>
<feature type="compositionally biased region" description="Low complexity" evidence="4">
    <location>
        <begin position="190"/>
        <end position="210"/>
    </location>
</feature>
<evidence type="ECO:0000256" key="1">
    <source>
        <dbReference type="ARBA" id="ARBA00004123"/>
    </source>
</evidence>
<feature type="region of interest" description="Disordered" evidence="4">
    <location>
        <begin position="163"/>
        <end position="212"/>
    </location>
</feature>
<dbReference type="InterPro" id="IPR051651">
    <property type="entry name" value="DMTF1_DNA-bind_reg"/>
</dbReference>
<dbReference type="GeneID" id="30997793"/>
<dbReference type="STRING" id="984485.A0A1E4RJH9"/>
<feature type="domain" description="Myb-like" evidence="5">
    <location>
        <begin position="405"/>
        <end position="449"/>
    </location>
</feature>
<name>A0A1E4RJH9_9ASCO</name>
<keyword evidence="8" id="KW-1185">Reference proteome</keyword>
<protein>
    <submittedName>
        <fullName evidence="7">Uncharacterized protein</fullName>
    </submittedName>
</protein>
<dbReference type="EMBL" id="KV454540">
    <property type="protein sequence ID" value="ODV67432.1"/>
    <property type="molecule type" value="Genomic_DNA"/>
</dbReference>
<gene>
    <name evidence="7" type="ORF">HYPBUDRAFT_239330</name>
</gene>
<dbReference type="GO" id="GO:0003700">
    <property type="term" value="F:DNA-binding transcription factor activity"/>
    <property type="evidence" value="ECO:0007669"/>
    <property type="project" value="TreeGrafter"/>
</dbReference>
<sequence length="696" mass="80334">MQSYTRAYNHYSLQRRYLHVTKLQVSFQHVHVSTIILQIGYQIFTAYVFYTDQLEIGGAQALLQLGTKLQKEEDLEENHLSDINYEQYINHQNHENHETTDDDKTNQQITDAVEAAVMRFVGGTLETDGKNRKTKRNDDVISNLSEYQWDKFLADEVANPNDSIFDSYDLSTKTTPKKKRKRVHTDIDPELSNLNSNETNPTTTTTGTTTENHEHDQLVQAAIMGAGELAKHLGSSELSNLPPNQAHQVLMAASNSLQQHPNNESISAINQLAQAASSLSNKRTKKPLNKKVKPSVPKPKFNENTSIESLIQEASEKACNWFNSSIDNSTGPRPFSQEEINAVDHFVAGYCHLNKLSRQDVCNRVWSNERTKDNFWESLTRVLPYRSRASVYKHVKRQYHIFQVRAKWSVKDDEILNELATTKIGNWKEIGEIMNRMPEDCRDRWRNYVKCGQNRALNKWSIDEETKLKDIVVEMISNFRGHPIPINWTLVSEKMNGQRSRIQCRYKWNKLMKRETIQRIQLMNNSTKLWLLTNLQNLNFQNIQQINWDSVFSNFNQAIKSDKKLNDNIIFSSNDLIIWFDKIKSAIKDHKNLPLDQLLDKLINHLYNNSLVENDQASNLNDQLDRQIENVTNDFNLNNPQVKDEIKVENDDSKKINNKDSIIDDEATSIANAAVAAVSASVNDQDAQHQEYSLWR</sequence>
<accession>A0A1E4RJH9</accession>
<dbReference type="InterPro" id="IPR001005">
    <property type="entry name" value="SANT/Myb"/>
</dbReference>
<dbReference type="InterPro" id="IPR009057">
    <property type="entry name" value="Homeodomain-like_sf"/>
</dbReference>
<dbReference type="CDD" id="cd00167">
    <property type="entry name" value="SANT"/>
    <property type="match status" value="2"/>
</dbReference>
<dbReference type="InterPro" id="IPR017930">
    <property type="entry name" value="Myb_dom"/>
</dbReference>
<dbReference type="OrthoDB" id="39591at2759"/>
<feature type="region of interest" description="Disordered" evidence="4">
    <location>
        <begin position="277"/>
        <end position="301"/>
    </location>
</feature>
<dbReference type="Pfam" id="PF13921">
    <property type="entry name" value="Myb_DNA-bind_6"/>
    <property type="match status" value="1"/>
</dbReference>
<comment type="subcellular location">
    <subcellularLocation>
        <location evidence="1">Nucleus</location>
    </subcellularLocation>
</comment>
<feature type="compositionally biased region" description="Basic residues" evidence="4">
    <location>
        <begin position="282"/>
        <end position="293"/>
    </location>
</feature>